<protein>
    <submittedName>
        <fullName evidence="3">Uncharacterized protein</fullName>
    </submittedName>
</protein>
<sequence length="148" mass="17392">MIKISKQFKFQKDNNKKDFYHSLRICAVIAFQTILYFFLFCIEAVHNIVEHFADMGFQTPIKYENLPKWFSGQFGLGDDAIIHNFIQIRIFVESVIILFVMSGYREAVNRFIKFLVSSLVKYKYAGGKRNVINVQYKADQLFQISTHT</sequence>
<feature type="transmembrane region" description="Helical" evidence="1">
    <location>
        <begin position="86"/>
        <end position="104"/>
    </location>
</feature>
<keyword evidence="1" id="KW-0812">Transmembrane</keyword>
<feature type="transmembrane region" description="Helical" evidence="1">
    <location>
        <begin position="21"/>
        <end position="45"/>
    </location>
</feature>
<organism evidence="2 3">
    <name type="scientific">Panagrolaimus superbus</name>
    <dbReference type="NCBI Taxonomy" id="310955"/>
    <lineage>
        <taxon>Eukaryota</taxon>
        <taxon>Metazoa</taxon>
        <taxon>Ecdysozoa</taxon>
        <taxon>Nematoda</taxon>
        <taxon>Chromadorea</taxon>
        <taxon>Rhabditida</taxon>
        <taxon>Tylenchina</taxon>
        <taxon>Panagrolaimomorpha</taxon>
        <taxon>Panagrolaimoidea</taxon>
        <taxon>Panagrolaimidae</taxon>
        <taxon>Panagrolaimus</taxon>
    </lineage>
</organism>
<reference evidence="3" key="1">
    <citation type="submission" date="2022-11" db="UniProtKB">
        <authorList>
            <consortium name="WormBaseParasite"/>
        </authorList>
    </citation>
    <scope>IDENTIFICATION</scope>
</reference>
<evidence type="ECO:0000313" key="2">
    <source>
        <dbReference type="Proteomes" id="UP000887577"/>
    </source>
</evidence>
<keyword evidence="2" id="KW-1185">Reference proteome</keyword>
<name>A0A914Y149_9BILA</name>
<evidence type="ECO:0000256" key="1">
    <source>
        <dbReference type="SAM" id="Phobius"/>
    </source>
</evidence>
<accession>A0A914Y149</accession>
<dbReference type="Proteomes" id="UP000887577">
    <property type="component" value="Unplaced"/>
</dbReference>
<dbReference type="AlphaFoldDB" id="A0A914Y149"/>
<keyword evidence="1" id="KW-0472">Membrane</keyword>
<keyword evidence="1" id="KW-1133">Transmembrane helix</keyword>
<proteinExistence type="predicted"/>
<dbReference type="WBParaSite" id="PSU_v2.g11561.t1">
    <property type="protein sequence ID" value="PSU_v2.g11561.t1"/>
    <property type="gene ID" value="PSU_v2.g11561"/>
</dbReference>
<evidence type="ECO:0000313" key="3">
    <source>
        <dbReference type="WBParaSite" id="PSU_v2.g11561.t1"/>
    </source>
</evidence>